<dbReference type="VEuPathDB" id="FungiDB:ACLA_086620"/>
<evidence type="ECO:0000256" key="3">
    <source>
        <dbReference type="ARBA" id="ARBA00023242"/>
    </source>
</evidence>
<evidence type="ECO:0000313" key="5">
    <source>
        <dbReference type="Proteomes" id="UP000006701"/>
    </source>
</evidence>
<evidence type="ECO:0008006" key="6">
    <source>
        <dbReference type="Google" id="ProtNLM"/>
    </source>
</evidence>
<dbReference type="OrthoDB" id="297219at2759"/>
<dbReference type="KEGG" id="act:ACLA_086620"/>
<dbReference type="GeneID" id="4700586"/>
<dbReference type="Pfam" id="PF08424">
    <property type="entry name" value="NRDE-2"/>
    <property type="match status" value="1"/>
</dbReference>
<dbReference type="eggNOG" id="KOG1972">
    <property type="taxonomic scope" value="Eukaryota"/>
</dbReference>
<dbReference type="GO" id="GO:0031048">
    <property type="term" value="P:regulatory ncRNA-mediated heterochromatin formation"/>
    <property type="evidence" value="ECO:0007669"/>
    <property type="project" value="TreeGrafter"/>
</dbReference>
<name>A1CUH6_ASPCL</name>
<dbReference type="Gene3D" id="1.25.40.10">
    <property type="entry name" value="Tetratricopeptide repeat domain"/>
    <property type="match status" value="1"/>
</dbReference>
<sequence length="1127" mass="127737">MSYVQEHGFFGLPVSSLRQHLRLELLIHHLIAGVASPPIEMRSPSIGRGTGAIANAPGLKTGVGHEMNRDHITERHAHAMNRKGDKYNLIYGTLHRYSVPLYHRVGRGNVLGLSSRYRIDRDTADGDALILRTDFSRTDGKKSKAKSAFLGLDKQHTRLLRVRKDPLTESTIDASRDFIPLSASAGSRHKGIPDDIDTDDEKYAYRSIHGKAKREEDILSDLEAASDTDTSEVGLRVDPDEEIKSLNAELLRSVDQNPTDIAAWIRLIDHQELLLKGPGRESRALTSAERQSLADIKLSLYEKALKKAGNSPFKDRLLLGLLEEGAKLWDTKKLSARWQTVLSANPQYLSLWVRYLDFRQTEFLAFTYERCFNTYLECLKLNRPALDRPEKAHVQIYLFLRLTLFIREAGFMEHAVALWQALFEAILFRPEELGALDEEKTMPALIEFWESEVARIGEVGAKGWKSGDNILLEPKNFTPASRVDPRAIFASWAVCERERTSNARLPARSLDESDDDDPYRVIIASDLQEILPLVWKVNPADELINGYLYFCQLPPIKSPNNLETTSVWAGDNFLRNALISDMEITPENWLSGQLRGSESGALSPVSFPHPNFIQTTYTLFANQEAWFSSLTSWTKAILNPRSDIDPDWVRRTLRLLVEAYPRNDDLAEYTIAVELACNDREAKKYAKSILRKRSSNLRLYNSYALVESRSGNRTAADHVWATTLSMSKTFPDHDRVDSVLLWHTWVWESLDTRKIAQASYLLLSMPQNSVELKAIPEVISETMFSATNLLKTRNFLSDAQENVLVSRKANIFVACTDCLALLTYLSQSSDMNKALEAYSTALNRLNTLPDHARTFKSFTTELLHQARARLVYYHVHTSSLYKPSHIRTLLSESISLFPHNTIFLSLFAWNESRFRIEERVRDVVRDVTSETKHRIDPNNTITTTQQVPITTHLFSIYTEISRPVFAGSTLHSARAAFEKAIGATTPASPAHSSNTASARSSLTLWKLYILFELSRNEVARAKDVFYRAVRACPWSKELVMLAFTHLRADVVRAQSESGTASTKSAEGMDFDELRRVYNVLVEKELRIHVDIEEEIDEVARRLDYAVASGLPIDMPEDAESGDERMEE</sequence>
<accession>A1CUH6</accession>
<proteinExistence type="inferred from homology"/>
<dbReference type="PANTHER" id="PTHR13471">
    <property type="entry name" value="TETRATRICOPEPTIDE-LIKE HELICAL"/>
    <property type="match status" value="1"/>
</dbReference>
<dbReference type="GO" id="GO:0071013">
    <property type="term" value="C:catalytic step 2 spliceosome"/>
    <property type="evidence" value="ECO:0007669"/>
    <property type="project" value="TreeGrafter"/>
</dbReference>
<dbReference type="AlphaFoldDB" id="A1CUH6"/>
<dbReference type="PANTHER" id="PTHR13471:SF0">
    <property type="entry name" value="NUCLEAR EXOSOME REGULATOR NRDE2"/>
    <property type="match status" value="1"/>
</dbReference>
<dbReference type="EMBL" id="DS027060">
    <property type="protein sequence ID" value="EAW06963.1"/>
    <property type="molecule type" value="Genomic_DNA"/>
</dbReference>
<dbReference type="InterPro" id="IPR013633">
    <property type="entry name" value="NRDE-2"/>
</dbReference>
<keyword evidence="5" id="KW-1185">Reference proteome</keyword>
<evidence type="ECO:0000256" key="2">
    <source>
        <dbReference type="ARBA" id="ARBA00009265"/>
    </source>
</evidence>
<dbReference type="HOGENOM" id="CLU_007550_0_0_1"/>
<comment type="similarity">
    <text evidence="2">Belongs to the NRDE2 family.</text>
</comment>
<dbReference type="RefSeq" id="XP_001268389.1">
    <property type="nucleotide sequence ID" value="XM_001268388.1"/>
</dbReference>
<keyword evidence="3" id="KW-0539">Nucleus</keyword>
<dbReference type="OMA" id="MRDKELH"/>
<dbReference type="Proteomes" id="UP000006701">
    <property type="component" value="Unassembled WGS sequence"/>
</dbReference>
<dbReference type="GO" id="GO:1902369">
    <property type="term" value="P:negative regulation of RNA catabolic process"/>
    <property type="evidence" value="ECO:0007669"/>
    <property type="project" value="TreeGrafter"/>
</dbReference>
<protein>
    <recommendedName>
        <fullName evidence="6">NRDE-2, necessary for RNA interference-domain-containing protein</fullName>
    </recommendedName>
</protein>
<evidence type="ECO:0000313" key="4">
    <source>
        <dbReference type="EMBL" id="EAW06963.1"/>
    </source>
</evidence>
<reference evidence="4 5" key="1">
    <citation type="journal article" date="2008" name="PLoS Genet.">
        <title>Genomic islands in the pathogenic filamentous fungus Aspergillus fumigatus.</title>
        <authorList>
            <person name="Fedorova N.D."/>
            <person name="Khaldi N."/>
            <person name="Joardar V.S."/>
            <person name="Maiti R."/>
            <person name="Amedeo P."/>
            <person name="Anderson M.J."/>
            <person name="Crabtree J."/>
            <person name="Silva J.C."/>
            <person name="Badger J.H."/>
            <person name="Albarraq A."/>
            <person name="Angiuoli S."/>
            <person name="Bussey H."/>
            <person name="Bowyer P."/>
            <person name="Cotty P.J."/>
            <person name="Dyer P.S."/>
            <person name="Egan A."/>
            <person name="Galens K."/>
            <person name="Fraser-Liggett C.M."/>
            <person name="Haas B.J."/>
            <person name="Inman J.M."/>
            <person name="Kent R."/>
            <person name="Lemieux S."/>
            <person name="Malavazi I."/>
            <person name="Orvis J."/>
            <person name="Roemer T."/>
            <person name="Ronning C.M."/>
            <person name="Sundaram J.P."/>
            <person name="Sutton G."/>
            <person name="Turner G."/>
            <person name="Venter J.C."/>
            <person name="White O.R."/>
            <person name="Whitty B.R."/>
            <person name="Youngman P."/>
            <person name="Wolfe K.H."/>
            <person name="Goldman G.H."/>
            <person name="Wortman J.R."/>
            <person name="Jiang B."/>
            <person name="Denning D.W."/>
            <person name="Nierman W.C."/>
        </authorList>
    </citation>
    <scope>NUCLEOTIDE SEQUENCE [LARGE SCALE GENOMIC DNA]</scope>
    <source>
        <strain evidence="5">ATCC 1007 / CBS 513.65 / DSM 816 / NCTC 3887 / NRRL 1</strain>
    </source>
</reference>
<dbReference type="STRING" id="344612.A1CUH6"/>
<gene>
    <name evidence="4" type="ORF">ACLA_086620</name>
</gene>
<comment type="subcellular location">
    <subcellularLocation>
        <location evidence="1">Nucleus</location>
    </subcellularLocation>
</comment>
<dbReference type="InterPro" id="IPR011990">
    <property type="entry name" value="TPR-like_helical_dom_sf"/>
</dbReference>
<evidence type="ECO:0000256" key="1">
    <source>
        <dbReference type="ARBA" id="ARBA00004123"/>
    </source>
</evidence>
<organism evidence="4 5">
    <name type="scientific">Aspergillus clavatus (strain ATCC 1007 / CBS 513.65 / DSM 816 / NCTC 3887 / NRRL 1 / QM 1276 / 107)</name>
    <dbReference type="NCBI Taxonomy" id="344612"/>
    <lineage>
        <taxon>Eukaryota</taxon>
        <taxon>Fungi</taxon>
        <taxon>Dikarya</taxon>
        <taxon>Ascomycota</taxon>
        <taxon>Pezizomycotina</taxon>
        <taxon>Eurotiomycetes</taxon>
        <taxon>Eurotiomycetidae</taxon>
        <taxon>Eurotiales</taxon>
        <taxon>Aspergillaceae</taxon>
        <taxon>Aspergillus</taxon>
        <taxon>Aspergillus subgen. Fumigati</taxon>
    </lineage>
</organism>